<comment type="caution">
    <text evidence="1">The sequence shown here is derived from an EMBL/GenBank/DDBJ whole genome shotgun (WGS) entry which is preliminary data.</text>
</comment>
<dbReference type="EMBL" id="VSRR010114048">
    <property type="protein sequence ID" value="MPC98427.1"/>
    <property type="molecule type" value="Genomic_DNA"/>
</dbReference>
<protein>
    <submittedName>
        <fullName evidence="1">Uncharacterized protein</fullName>
    </submittedName>
</protein>
<gene>
    <name evidence="1" type="ORF">E2C01_093798</name>
</gene>
<keyword evidence="2" id="KW-1185">Reference proteome</keyword>
<organism evidence="1 2">
    <name type="scientific">Portunus trituberculatus</name>
    <name type="common">Swimming crab</name>
    <name type="synonym">Neptunus trituberculatus</name>
    <dbReference type="NCBI Taxonomy" id="210409"/>
    <lineage>
        <taxon>Eukaryota</taxon>
        <taxon>Metazoa</taxon>
        <taxon>Ecdysozoa</taxon>
        <taxon>Arthropoda</taxon>
        <taxon>Crustacea</taxon>
        <taxon>Multicrustacea</taxon>
        <taxon>Malacostraca</taxon>
        <taxon>Eumalacostraca</taxon>
        <taxon>Eucarida</taxon>
        <taxon>Decapoda</taxon>
        <taxon>Pleocyemata</taxon>
        <taxon>Brachyura</taxon>
        <taxon>Eubrachyura</taxon>
        <taxon>Portunoidea</taxon>
        <taxon>Portunidae</taxon>
        <taxon>Portuninae</taxon>
        <taxon>Portunus</taxon>
    </lineage>
</organism>
<accession>A0A5B7JZ40</accession>
<reference evidence="1 2" key="1">
    <citation type="submission" date="2019-05" db="EMBL/GenBank/DDBJ databases">
        <title>Another draft genome of Portunus trituberculatus and its Hox gene families provides insights of decapod evolution.</title>
        <authorList>
            <person name="Jeong J.-H."/>
            <person name="Song I."/>
            <person name="Kim S."/>
            <person name="Choi T."/>
            <person name="Kim D."/>
            <person name="Ryu S."/>
            <person name="Kim W."/>
        </authorList>
    </citation>
    <scope>NUCLEOTIDE SEQUENCE [LARGE SCALE GENOMIC DNA]</scope>
    <source>
        <tissue evidence="1">Muscle</tissue>
    </source>
</reference>
<dbReference type="AlphaFoldDB" id="A0A5B7JZ40"/>
<name>A0A5B7JZ40_PORTR</name>
<proteinExistence type="predicted"/>
<evidence type="ECO:0000313" key="2">
    <source>
        <dbReference type="Proteomes" id="UP000324222"/>
    </source>
</evidence>
<evidence type="ECO:0000313" key="1">
    <source>
        <dbReference type="EMBL" id="MPC98427.1"/>
    </source>
</evidence>
<sequence length="38" mass="4540">MNWRNTLENPANHLCGLGKAFLRYFYGSRGRLTRILHY</sequence>
<dbReference type="Proteomes" id="UP000324222">
    <property type="component" value="Unassembled WGS sequence"/>
</dbReference>